<dbReference type="EMBL" id="DAKRPA010000020">
    <property type="protein sequence ID" value="DBA03328.1"/>
    <property type="molecule type" value="Genomic_DNA"/>
</dbReference>
<organism evidence="3 4">
    <name type="scientific">Lagenidium giganteum</name>
    <dbReference type="NCBI Taxonomy" id="4803"/>
    <lineage>
        <taxon>Eukaryota</taxon>
        <taxon>Sar</taxon>
        <taxon>Stramenopiles</taxon>
        <taxon>Oomycota</taxon>
        <taxon>Peronosporomycetes</taxon>
        <taxon>Pythiales</taxon>
        <taxon>Pythiaceae</taxon>
    </lineage>
</organism>
<keyword evidence="4" id="KW-1185">Reference proteome</keyword>
<comment type="caution">
    <text evidence="3">The sequence shown here is derived from an EMBL/GenBank/DDBJ whole genome shotgun (WGS) entry which is preliminary data.</text>
</comment>
<evidence type="ECO:0000313" key="4">
    <source>
        <dbReference type="Proteomes" id="UP001146120"/>
    </source>
</evidence>
<name>A0AAV2Z7E9_9STRA</name>
<dbReference type="Proteomes" id="UP001146120">
    <property type="component" value="Unassembled WGS sequence"/>
</dbReference>
<reference evidence="3" key="1">
    <citation type="submission" date="2022-11" db="EMBL/GenBank/DDBJ databases">
        <authorList>
            <person name="Morgan W.R."/>
            <person name="Tartar A."/>
        </authorList>
    </citation>
    <scope>NUCLEOTIDE SEQUENCE</scope>
    <source>
        <strain evidence="3">ARSEF 373</strain>
    </source>
</reference>
<feature type="compositionally biased region" description="Basic and acidic residues" evidence="1">
    <location>
        <begin position="305"/>
        <end position="316"/>
    </location>
</feature>
<feature type="region of interest" description="Disordered" evidence="1">
    <location>
        <begin position="224"/>
        <end position="341"/>
    </location>
</feature>
<protein>
    <recommendedName>
        <fullName evidence="2">Tf2-1-like SH3-like domain-containing protein</fullName>
    </recommendedName>
</protein>
<reference evidence="3" key="2">
    <citation type="journal article" date="2023" name="Microbiol Resour">
        <title>Decontamination and Annotation of the Draft Genome Sequence of the Oomycete Lagenidium giganteum ARSEF 373.</title>
        <authorList>
            <person name="Morgan W.R."/>
            <person name="Tartar A."/>
        </authorList>
    </citation>
    <scope>NUCLEOTIDE SEQUENCE</scope>
    <source>
        <strain evidence="3">ARSEF 373</strain>
    </source>
</reference>
<feature type="region of interest" description="Disordered" evidence="1">
    <location>
        <begin position="1"/>
        <end position="104"/>
    </location>
</feature>
<sequence length="341" mass="37229">MNLPVEDALDDNGQDSGSDQGGHSAQGEATEPRTTGSRRQSGSEQRRNKRSARGERTGAPPQGVRRSARLNAPRFSQSATAVAQEETGAPVGASSGFDAATPLDKGLPREKAAVQAFVDRRQGILRYVRDCVAEAVDTQKQHADAHGRGNHQEFNVGDLVLLSTENLPTHAVDNGSSRKLLPRYIGPYKVIFKRGEAYTRDLPSKTRLHPTFYVGRLKANHRHVDHFPGADGAAPKRDQATRYDAPSRARARPNERVPSEHAEVPREQHPGGASSCESQSPSRQASFDRDPPAGLTGADGQSRWIVDRIVAHEGRPKPAPRRRRGASGAQPGRHHDRFFRV</sequence>
<feature type="compositionally biased region" description="Low complexity" evidence="1">
    <location>
        <begin position="14"/>
        <end position="27"/>
    </location>
</feature>
<dbReference type="AlphaFoldDB" id="A0AAV2Z7E9"/>
<proteinExistence type="predicted"/>
<dbReference type="Pfam" id="PF24626">
    <property type="entry name" value="SH3_Tf2-1"/>
    <property type="match status" value="1"/>
</dbReference>
<gene>
    <name evidence="3" type="ORF">N0F65_004605</name>
</gene>
<feature type="compositionally biased region" description="Polar residues" evidence="1">
    <location>
        <begin position="275"/>
        <end position="285"/>
    </location>
</feature>
<dbReference type="InterPro" id="IPR056924">
    <property type="entry name" value="SH3_Tf2-1"/>
</dbReference>
<evidence type="ECO:0000259" key="2">
    <source>
        <dbReference type="Pfam" id="PF24626"/>
    </source>
</evidence>
<feature type="compositionally biased region" description="Basic residues" evidence="1">
    <location>
        <begin position="332"/>
        <end position="341"/>
    </location>
</feature>
<evidence type="ECO:0000313" key="3">
    <source>
        <dbReference type="EMBL" id="DBA03328.1"/>
    </source>
</evidence>
<feature type="compositionally biased region" description="Basic and acidic residues" evidence="1">
    <location>
        <begin position="234"/>
        <end position="269"/>
    </location>
</feature>
<evidence type="ECO:0000256" key="1">
    <source>
        <dbReference type="SAM" id="MobiDB-lite"/>
    </source>
</evidence>
<feature type="domain" description="Tf2-1-like SH3-like" evidence="2">
    <location>
        <begin position="157"/>
        <end position="219"/>
    </location>
</feature>
<accession>A0AAV2Z7E9</accession>